<feature type="binding site" evidence="11">
    <location>
        <position position="168"/>
    </location>
    <ligand>
        <name>Zn(2+)</name>
        <dbReference type="ChEBI" id="CHEBI:29105"/>
    </ligand>
</feature>
<evidence type="ECO:0000256" key="9">
    <source>
        <dbReference type="PIRSR" id="PIRSR039133-1"/>
    </source>
</evidence>
<dbReference type="GO" id="GO:0031510">
    <property type="term" value="C:SUMO activating enzyme complex"/>
    <property type="evidence" value="ECO:0007669"/>
    <property type="project" value="UniProtKB-UniRule"/>
</dbReference>
<keyword evidence="4 8" id="KW-0547">Nucleotide-binding</keyword>
<evidence type="ECO:0000259" key="15">
    <source>
        <dbReference type="Pfam" id="PF14732"/>
    </source>
</evidence>
<dbReference type="PIRSF" id="PIRSF039133">
    <property type="entry name" value="SUMO_E1B"/>
    <property type="match status" value="1"/>
</dbReference>
<feature type="active site" description="Glycyl thioester intermediate" evidence="9">
    <location>
        <position position="181"/>
    </location>
</feature>
<dbReference type="SUPFAM" id="SSF69572">
    <property type="entry name" value="Activating enzymes of the ubiquitin-like proteins"/>
    <property type="match status" value="1"/>
</dbReference>
<comment type="pathway">
    <text evidence="1 8">Protein modification; protein sumoylation.</text>
</comment>
<evidence type="ECO:0000256" key="4">
    <source>
        <dbReference type="ARBA" id="ARBA00022741"/>
    </source>
</evidence>
<feature type="domain" description="Ubiquitin/SUMO-activating enzyme ubiquitin-like" evidence="15">
    <location>
        <begin position="481"/>
        <end position="563"/>
    </location>
</feature>
<feature type="compositionally biased region" description="Acidic residues" evidence="12">
    <location>
        <begin position="210"/>
        <end position="224"/>
    </location>
</feature>
<evidence type="ECO:0000256" key="11">
    <source>
        <dbReference type="PIRSR" id="PIRSR039133-3"/>
    </source>
</evidence>
<dbReference type="InterPro" id="IPR035985">
    <property type="entry name" value="Ubiquitin-activating_enz"/>
</dbReference>
<dbReference type="UniPathway" id="UPA00886"/>
<accession>A0A814V5H5</accession>
<evidence type="ECO:0000313" key="16">
    <source>
        <dbReference type="EMBL" id="CAF1184532.1"/>
    </source>
</evidence>
<dbReference type="PANTHER" id="PTHR10953:SF5">
    <property type="entry name" value="SUMO-ACTIVATING ENZYME SUBUNIT 2"/>
    <property type="match status" value="1"/>
</dbReference>
<evidence type="ECO:0000256" key="5">
    <source>
        <dbReference type="ARBA" id="ARBA00022786"/>
    </source>
</evidence>
<name>A0A814V5H5_ADIRI</name>
<dbReference type="Pfam" id="PF10585">
    <property type="entry name" value="UBA_E1_SCCH"/>
    <property type="match status" value="1"/>
</dbReference>
<evidence type="ECO:0000256" key="2">
    <source>
        <dbReference type="ARBA" id="ARBA00005673"/>
    </source>
</evidence>
<protein>
    <recommendedName>
        <fullName evidence="8">SUMO-activating enzyme subunit</fullName>
    </recommendedName>
</protein>
<evidence type="ECO:0000256" key="10">
    <source>
        <dbReference type="PIRSR" id="PIRSR039133-2"/>
    </source>
</evidence>
<dbReference type="PANTHER" id="PTHR10953">
    <property type="entry name" value="UBIQUITIN-ACTIVATING ENZYME E1"/>
    <property type="match status" value="1"/>
</dbReference>
<dbReference type="GO" id="GO:0005737">
    <property type="term" value="C:cytoplasm"/>
    <property type="evidence" value="ECO:0007669"/>
    <property type="project" value="TreeGrafter"/>
</dbReference>
<dbReference type="AlphaFoldDB" id="A0A814V5H5"/>
<feature type="binding site" evidence="10">
    <location>
        <begin position="30"/>
        <end position="35"/>
    </location>
    <ligand>
        <name>ATP</name>
        <dbReference type="ChEBI" id="CHEBI:30616"/>
    </ligand>
</feature>
<dbReference type="InterPro" id="IPR045886">
    <property type="entry name" value="ThiF/MoeB/HesA"/>
</dbReference>
<dbReference type="InterPro" id="IPR030661">
    <property type="entry name" value="Uba2"/>
</dbReference>
<feature type="compositionally biased region" description="Polar residues" evidence="12">
    <location>
        <begin position="225"/>
        <end position="239"/>
    </location>
</feature>
<dbReference type="GO" id="GO:0005524">
    <property type="term" value="F:ATP binding"/>
    <property type="evidence" value="ECO:0007669"/>
    <property type="project" value="UniProtKB-UniRule"/>
</dbReference>
<dbReference type="Gene3D" id="3.10.290.20">
    <property type="entry name" value="Ubiquitin-like 2 activating enzyme e1b. Chain: B, domain 3"/>
    <property type="match status" value="1"/>
</dbReference>
<feature type="binding site" evidence="11">
    <location>
        <position position="469"/>
    </location>
    <ligand>
        <name>Zn(2+)</name>
        <dbReference type="ChEBI" id="CHEBI:29105"/>
    </ligand>
</feature>
<feature type="binding site" evidence="10">
    <location>
        <begin position="124"/>
        <end position="129"/>
    </location>
    <ligand>
        <name>ATP</name>
        <dbReference type="ChEBI" id="CHEBI:30616"/>
    </ligand>
</feature>
<dbReference type="GO" id="GO:0046872">
    <property type="term" value="F:metal ion binding"/>
    <property type="evidence" value="ECO:0007669"/>
    <property type="project" value="UniProtKB-KW"/>
</dbReference>
<dbReference type="InterPro" id="IPR028077">
    <property type="entry name" value="UAE_UbL_dom"/>
</dbReference>
<feature type="binding site" evidence="10">
    <location>
        <position position="78"/>
    </location>
    <ligand>
        <name>ATP</name>
        <dbReference type="ChEBI" id="CHEBI:30616"/>
    </ligand>
</feature>
<dbReference type="Proteomes" id="UP000663828">
    <property type="component" value="Unassembled WGS sequence"/>
</dbReference>
<evidence type="ECO:0000256" key="3">
    <source>
        <dbReference type="ARBA" id="ARBA00022723"/>
    </source>
</evidence>
<dbReference type="InterPro" id="IPR023318">
    <property type="entry name" value="Ub_act_enz_dom_a_sf"/>
</dbReference>
<feature type="binding site" evidence="11">
    <location>
        <position position="165"/>
    </location>
    <ligand>
        <name>Zn(2+)</name>
        <dbReference type="ChEBI" id="CHEBI:29105"/>
    </ligand>
</feature>
<keyword evidence="6 8" id="KW-0862">Zinc</keyword>
<evidence type="ECO:0000259" key="13">
    <source>
        <dbReference type="Pfam" id="PF00899"/>
    </source>
</evidence>
<sequence length="660" mass="74855">MAKANESATVDKVDNSIGKLPAESSVLVVGAGGIGCELLKSLALCRFRSIGVIDLDTIEVSNLNRQFLFRREHVGQPKATVACDSIRRLCPSINIEPFHGDVITDPQFDISFYKRYDLVINALDNVQARQHVNRMCLLCSKPLIDSGSTGYNGQATLILKGRTQCYDCIEKPKQQRTYAVCTIRNTPSQPIHCIVWAKFLYNQLFGDNDDPNNEDVTPDADDPENGTTNGQEPVNTTAENGHHRISTRDWIQAEMEEFQPVRIFNKLFFDDINYLTTMKNLWEKRRQPIPIQYEQARQIQENTLNGQSDHEQSATPKLNDQRIQSINEYVQMFIESLNELKQRCDKQRQAASSSKEPAFLVWDKNDDADLRFVTASANLRAYIFGINLTSKFDVKSMAGNIIPAVATTNAIVAGITVLQARKVLATLPRSSNDHTLTSIKQLTNVFISTDRKTGAIIQSIQLEEPNPSCIQCSDLEQPVRVRLNMSLFTLHSLYERLIRKHLKMNKPDVIIADGSGRILVSADDDEDEEMMLKTLDQFKLINGTILLCEEEYDDETNEALLQHMKIKLMLEHTDTITDKNEYIIVDDQVIGEIKQIKQSLKRKYLEDDDDDDDNIQHLDDYQNELNIVKKTKKLSTSHDEHNNGPMHTSFVMLVDDQASA</sequence>
<keyword evidence="5 8" id="KW-0833">Ubl conjugation pathway</keyword>
<feature type="region of interest" description="Disordered" evidence="12">
    <location>
        <begin position="210"/>
        <end position="242"/>
    </location>
</feature>
<dbReference type="InterPro" id="IPR042449">
    <property type="entry name" value="Ub-E1_IAD_1"/>
</dbReference>
<comment type="similarity">
    <text evidence="2 8">Belongs to the ubiquitin-activating E1 family.</text>
</comment>
<dbReference type="GO" id="GO:0019948">
    <property type="term" value="F:SUMO activating enzyme activity"/>
    <property type="evidence" value="ECO:0007669"/>
    <property type="project" value="UniProtKB-UniRule"/>
</dbReference>
<dbReference type="InterPro" id="IPR000594">
    <property type="entry name" value="ThiF_NAD_FAD-bd"/>
</dbReference>
<evidence type="ECO:0000256" key="7">
    <source>
        <dbReference type="ARBA" id="ARBA00022840"/>
    </source>
</evidence>
<evidence type="ECO:0000313" key="17">
    <source>
        <dbReference type="Proteomes" id="UP000663828"/>
    </source>
</evidence>
<comment type="caution">
    <text evidence="16">The sequence shown here is derived from an EMBL/GenBank/DDBJ whole genome shotgun (WGS) entry which is preliminary data.</text>
</comment>
<dbReference type="Pfam" id="PF00899">
    <property type="entry name" value="ThiF"/>
    <property type="match status" value="1"/>
</dbReference>
<evidence type="ECO:0000259" key="14">
    <source>
        <dbReference type="Pfam" id="PF10585"/>
    </source>
</evidence>
<dbReference type="Pfam" id="PF14732">
    <property type="entry name" value="UAE_UbL"/>
    <property type="match status" value="1"/>
</dbReference>
<dbReference type="FunFam" id="3.50.50.80:FF:000002">
    <property type="entry name" value="SUMO-activating enzyme subunit 2"/>
    <property type="match status" value="1"/>
</dbReference>
<dbReference type="Gene3D" id="3.50.50.80">
    <property type="entry name" value="Ubiquitin-activating enzyme E1, inactive adenylation domain, subdomain 1"/>
    <property type="match status" value="1"/>
</dbReference>
<evidence type="ECO:0000256" key="1">
    <source>
        <dbReference type="ARBA" id="ARBA00004718"/>
    </source>
</evidence>
<evidence type="ECO:0000256" key="8">
    <source>
        <dbReference type="PIRNR" id="PIRNR039133"/>
    </source>
</evidence>
<feature type="domain" description="Ubiquitin-activating enzyme SCCH" evidence="14">
    <location>
        <begin position="307"/>
        <end position="395"/>
    </location>
</feature>
<keyword evidence="7 8" id="KW-0067">ATP-binding</keyword>
<feature type="binding site" evidence="11">
    <location>
        <position position="472"/>
    </location>
    <ligand>
        <name>Zn(2+)</name>
        <dbReference type="ChEBI" id="CHEBI:29105"/>
    </ligand>
</feature>
<organism evidence="16 17">
    <name type="scientific">Adineta ricciae</name>
    <name type="common">Rotifer</name>
    <dbReference type="NCBI Taxonomy" id="249248"/>
    <lineage>
        <taxon>Eukaryota</taxon>
        <taxon>Metazoa</taxon>
        <taxon>Spiralia</taxon>
        <taxon>Gnathifera</taxon>
        <taxon>Rotifera</taxon>
        <taxon>Eurotatoria</taxon>
        <taxon>Bdelloidea</taxon>
        <taxon>Adinetida</taxon>
        <taxon>Adinetidae</taxon>
        <taxon>Adineta</taxon>
    </lineage>
</organism>
<comment type="subunit">
    <text evidence="8">Heterodimer.</text>
</comment>
<gene>
    <name evidence="16" type="ORF">XAT740_LOCUS22766</name>
</gene>
<feature type="binding site" evidence="10">
    <location>
        <begin position="62"/>
        <end position="65"/>
    </location>
    <ligand>
        <name>ATP</name>
        <dbReference type="ChEBI" id="CHEBI:30616"/>
    </ligand>
</feature>
<evidence type="ECO:0000256" key="12">
    <source>
        <dbReference type="SAM" id="MobiDB-lite"/>
    </source>
</evidence>
<evidence type="ECO:0000256" key="6">
    <source>
        <dbReference type="ARBA" id="ARBA00022833"/>
    </source>
</evidence>
<keyword evidence="3 8" id="KW-0479">Metal-binding</keyword>
<keyword evidence="17" id="KW-1185">Reference proteome</keyword>
<dbReference type="Gene3D" id="1.10.10.520">
    <property type="entry name" value="Ubiquitin activating enzymes (Uba3). Chain: B, domain 2"/>
    <property type="match status" value="1"/>
</dbReference>
<dbReference type="GO" id="GO:0016925">
    <property type="term" value="P:protein sumoylation"/>
    <property type="evidence" value="ECO:0007669"/>
    <property type="project" value="UniProtKB-UniRule"/>
</dbReference>
<proteinExistence type="inferred from homology"/>
<feature type="binding site" evidence="10">
    <location>
        <position position="54"/>
    </location>
    <ligand>
        <name>ATP</name>
        <dbReference type="ChEBI" id="CHEBI:30616"/>
    </ligand>
</feature>
<dbReference type="InterPro" id="IPR019572">
    <property type="entry name" value="UBA_E1_SCCH"/>
</dbReference>
<reference evidence="16" key="1">
    <citation type="submission" date="2021-02" db="EMBL/GenBank/DDBJ databases">
        <authorList>
            <person name="Nowell W R."/>
        </authorList>
    </citation>
    <scope>NUCLEOTIDE SEQUENCE</scope>
</reference>
<feature type="domain" description="THIF-type NAD/FAD binding fold" evidence="13">
    <location>
        <begin position="23"/>
        <end position="469"/>
    </location>
</feature>
<dbReference type="EMBL" id="CAJNOR010001691">
    <property type="protein sequence ID" value="CAF1184532.1"/>
    <property type="molecule type" value="Genomic_DNA"/>
</dbReference>